<evidence type="ECO:0000259" key="2">
    <source>
        <dbReference type="Pfam" id="PF01636"/>
    </source>
</evidence>
<dbReference type="Proteomes" id="UP000700596">
    <property type="component" value="Unassembled WGS sequence"/>
</dbReference>
<feature type="region of interest" description="Disordered" evidence="1">
    <location>
        <begin position="63"/>
        <end position="86"/>
    </location>
</feature>
<dbReference type="CDD" id="cd05120">
    <property type="entry name" value="APH_ChoK_like"/>
    <property type="match status" value="1"/>
</dbReference>
<dbReference type="PANTHER" id="PTHR21310">
    <property type="entry name" value="AMINOGLYCOSIDE PHOSPHOTRANSFERASE-RELATED-RELATED"/>
    <property type="match status" value="1"/>
</dbReference>
<dbReference type="PANTHER" id="PTHR21310:SF58">
    <property type="entry name" value="AMINOGLYCOSIDE PHOSPHOTRANSFERASE DOMAIN-CONTAINING PROTEIN"/>
    <property type="match status" value="1"/>
</dbReference>
<protein>
    <recommendedName>
        <fullName evidence="2">Aminoglycoside phosphotransferase domain-containing protein</fullName>
    </recommendedName>
</protein>
<evidence type="ECO:0000256" key="1">
    <source>
        <dbReference type="SAM" id="MobiDB-lite"/>
    </source>
</evidence>
<dbReference type="SUPFAM" id="SSF56112">
    <property type="entry name" value="Protein kinase-like (PK-like)"/>
    <property type="match status" value="1"/>
</dbReference>
<organism evidence="3 4">
    <name type="scientific">Dendryphion nanum</name>
    <dbReference type="NCBI Taxonomy" id="256645"/>
    <lineage>
        <taxon>Eukaryota</taxon>
        <taxon>Fungi</taxon>
        <taxon>Dikarya</taxon>
        <taxon>Ascomycota</taxon>
        <taxon>Pezizomycotina</taxon>
        <taxon>Dothideomycetes</taxon>
        <taxon>Pleosporomycetidae</taxon>
        <taxon>Pleosporales</taxon>
        <taxon>Torulaceae</taxon>
        <taxon>Dendryphion</taxon>
    </lineage>
</organism>
<dbReference type="Pfam" id="PF01636">
    <property type="entry name" value="APH"/>
    <property type="match status" value="1"/>
</dbReference>
<name>A0A9P9ISC8_9PLEO</name>
<sequence length="387" mass="44209">MLSNDQRTEKAVDKQAQNELKLLNRSMIDKATEIVTNNEPASDLWPQFRQVILNYKSTRSKILESQNPKPELSDPETKVEPKRHDSFNHTIPEEDIYVLWPLLSTLENVLKITPTVTGVVIQNEQASISRSILSNLLVQGELLYQYAVRAVIRIFPDIVVKINKSCDTTEVHVLHHIHEHSQNIPAPIPFGMIKIGKWSYTFISFIQGVPLDRIWGDLTTDRKCYVREKLNAIFTELRRLPGPSKEGYLGGGTPPICKGGHRFTKISSSPIVNETQFNSFLLDDSWLEPAQLQYVQMSLPSDHRIVMTHGDLCPLNILVESEHILDITGVVDWETGGAYPEYWEYVNAFKSSFNNRGDWCLYLPEAAVGRYFDEYARYCAIGRFAKE</sequence>
<feature type="compositionally biased region" description="Basic and acidic residues" evidence="1">
    <location>
        <begin position="71"/>
        <end position="86"/>
    </location>
</feature>
<keyword evidence="4" id="KW-1185">Reference proteome</keyword>
<comment type="caution">
    <text evidence="3">The sequence shown here is derived from an EMBL/GenBank/DDBJ whole genome shotgun (WGS) entry which is preliminary data.</text>
</comment>
<dbReference type="InterPro" id="IPR051678">
    <property type="entry name" value="AGP_Transferase"/>
</dbReference>
<dbReference type="AlphaFoldDB" id="A0A9P9ISC8"/>
<reference evidence="3" key="1">
    <citation type="journal article" date="2021" name="Nat. Commun.">
        <title>Genetic determinants of endophytism in the Arabidopsis root mycobiome.</title>
        <authorList>
            <person name="Mesny F."/>
            <person name="Miyauchi S."/>
            <person name="Thiergart T."/>
            <person name="Pickel B."/>
            <person name="Atanasova L."/>
            <person name="Karlsson M."/>
            <person name="Huettel B."/>
            <person name="Barry K.W."/>
            <person name="Haridas S."/>
            <person name="Chen C."/>
            <person name="Bauer D."/>
            <person name="Andreopoulos W."/>
            <person name="Pangilinan J."/>
            <person name="LaButti K."/>
            <person name="Riley R."/>
            <person name="Lipzen A."/>
            <person name="Clum A."/>
            <person name="Drula E."/>
            <person name="Henrissat B."/>
            <person name="Kohler A."/>
            <person name="Grigoriev I.V."/>
            <person name="Martin F.M."/>
            <person name="Hacquard S."/>
        </authorList>
    </citation>
    <scope>NUCLEOTIDE SEQUENCE</scope>
    <source>
        <strain evidence="3">MPI-CAGE-CH-0243</strain>
    </source>
</reference>
<dbReference type="OrthoDB" id="4177236at2759"/>
<dbReference type="InterPro" id="IPR011009">
    <property type="entry name" value="Kinase-like_dom_sf"/>
</dbReference>
<proteinExistence type="predicted"/>
<gene>
    <name evidence="3" type="ORF">B0J11DRAFT_523737</name>
</gene>
<feature type="domain" description="Aminoglycoside phosphotransferase" evidence="2">
    <location>
        <begin position="170"/>
        <end position="356"/>
    </location>
</feature>
<evidence type="ECO:0000313" key="4">
    <source>
        <dbReference type="Proteomes" id="UP000700596"/>
    </source>
</evidence>
<dbReference type="InterPro" id="IPR002575">
    <property type="entry name" value="Aminoglycoside_PTrfase"/>
</dbReference>
<dbReference type="EMBL" id="JAGMWT010000004">
    <property type="protein sequence ID" value="KAH7130651.1"/>
    <property type="molecule type" value="Genomic_DNA"/>
</dbReference>
<accession>A0A9P9ISC8</accession>
<dbReference type="Gene3D" id="3.90.1200.10">
    <property type="match status" value="1"/>
</dbReference>
<evidence type="ECO:0000313" key="3">
    <source>
        <dbReference type="EMBL" id="KAH7130651.1"/>
    </source>
</evidence>